<dbReference type="Proteomes" id="UP000031443">
    <property type="component" value="Unassembled WGS sequence"/>
</dbReference>
<dbReference type="Gene3D" id="1.10.287.3160">
    <property type="match status" value="1"/>
</dbReference>
<keyword evidence="2" id="KW-1185">Reference proteome</keyword>
<dbReference type="EMBL" id="KB523916">
    <property type="protein sequence ID" value="EMP36782.1"/>
    <property type="molecule type" value="Genomic_DNA"/>
</dbReference>
<accession>M7C881</accession>
<dbReference type="AlphaFoldDB" id="M7C881"/>
<evidence type="ECO:0000313" key="2">
    <source>
        <dbReference type="Proteomes" id="UP000031443"/>
    </source>
</evidence>
<protein>
    <submittedName>
        <fullName evidence="1">Uncharacterized protein</fullName>
    </submittedName>
</protein>
<evidence type="ECO:0000313" key="1">
    <source>
        <dbReference type="EMBL" id="EMP36782.1"/>
    </source>
</evidence>
<gene>
    <name evidence="1" type="ORF">UY3_06019</name>
</gene>
<sequence length="195" mass="21779">MPECPGFKACKAYVKCMPRRNPHTSCLKCLGEDHQKDRCAIYEALAGTATAQALEDNKVLQQLLWRVAQGLGIQAEEVVEDADPMVNILPPSGPAYIALPLIKTISDTTKTLWQTPALLPPMAKHKKRCYFVPSKGYEHLYTHPTPDSLMVDAANQCERQGFQGPTPKNQEVKRLDLYERKVCSTGDLQVRISNQ</sequence>
<organism evidence="1 2">
    <name type="scientific">Chelonia mydas</name>
    <name type="common">Green sea-turtle</name>
    <name type="synonym">Chelonia agassizi</name>
    <dbReference type="NCBI Taxonomy" id="8469"/>
    <lineage>
        <taxon>Eukaryota</taxon>
        <taxon>Metazoa</taxon>
        <taxon>Chordata</taxon>
        <taxon>Craniata</taxon>
        <taxon>Vertebrata</taxon>
        <taxon>Euteleostomi</taxon>
        <taxon>Archelosauria</taxon>
        <taxon>Testudinata</taxon>
        <taxon>Testudines</taxon>
        <taxon>Cryptodira</taxon>
        <taxon>Durocryptodira</taxon>
        <taxon>Americhelydia</taxon>
        <taxon>Chelonioidea</taxon>
        <taxon>Cheloniidae</taxon>
        <taxon>Chelonia</taxon>
    </lineage>
</organism>
<proteinExistence type="predicted"/>
<reference evidence="2" key="1">
    <citation type="journal article" date="2013" name="Nat. Genet.">
        <title>The draft genomes of soft-shell turtle and green sea turtle yield insights into the development and evolution of the turtle-specific body plan.</title>
        <authorList>
            <person name="Wang Z."/>
            <person name="Pascual-Anaya J."/>
            <person name="Zadissa A."/>
            <person name="Li W."/>
            <person name="Niimura Y."/>
            <person name="Huang Z."/>
            <person name="Li C."/>
            <person name="White S."/>
            <person name="Xiong Z."/>
            <person name="Fang D."/>
            <person name="Wang B."/>
            <person name="Ming Y."/>
            <person name="Chen Y."/>
            <person name="Zheng Y."/>
            <person name="Kuraku S."/>
            <person name="Pignatelli M."/>
            <person name="Herrero J."/>
            <person name="Beal K."/>
            <person name="Nozawa M."/>
            <person name="Li Q."/>
            <person name="Wang J."/>
            <person name="Zhang H."/>
            <person name="Yu L."/>
            <person name="Shigenobu S."/>
            <person name="Wang J."/>
            <person name="Liu J."/>
            <person name="Flicek P."/>
            <person name="Searle S."/>
            <person name="Wang J."/>
            <person name="Kuratani S."/>
            <person name="Yin Y."/>
            <person name="Aken B."/>
            <person name="Zhang G."/>
            <person name="Irie N."/>
        </authorList>
    </citation>
    <scope>NUCLEOTIDE SEQUENCE [LARGE SCALE GENOMIC DNA]</scope>
</reference>
<name>M7C881_CHEMY</name>